<name>A0A7E4URT0_PANRE</name>
<dbReference type="CDD" id="cd14733">
    <property type="entry name" value="BACK"/>
    <property type="match status" value="1"/>
</dbReference>
<evidence type="ECO:0000313" key="3">
    <source>
        <dbReference type="WBParaSite" id="Pan_g11929.t1"/>
    </source>
</evidence>
<accession>A0A7E4URT0</accession>
<dbReference type="SUPFAM" id="SSF54695">
    <property type="entry name" value="POZ domain"/>
    <property type="match status" value="1"/>
</dbReference>
<dbReference type="Proteomes" id="UP000492821">
    <property type="component" value="Unassembled WGS sequence"/>
</dbReference>
<dbReference type="PROSITE" id="PS50097">
    <property type="entry name" value="BTB"/>
    <property type="match status" value="1"/>
</dbReference>
<dbReference type="Pfam" id="PF00651">
    <property type="entry name" value="BTB"/>
    <property type="match status" value="1"/>
</dbReference>
<sequence length="369" mass="42834">MLTVKDSFTFVVHEVHLAENDLDNAYETPRRAVPYSAGLEWWVEWYPTGYLEGEYKTRYLSLVIRVTKRVNAKFIFNIGETFQKTDNQNFVCTSARWRRFAAQNELRRHFRDDKVDITIGIEFWSQLPAIPEAPTVFNLFDSVPTDFEFMVGSDQLSVHKNFLSLISPVFNAMFAHDTLEFQTGKVIITDFDFTTVKTAIGFCYGRELRIISVETYVDVLRFAEKYLMQAVVDKWEELIPSNLTTATICNFIQYAVDYSRSKLHTLCIDYFRTNFDAIKHSAPFVALPGPFVVNLLKEVFYHLETKFDLLHFAHEHGMVGVFTHLEKPLLESLALAEFSPTVDYAWKCSRNDLKKACAKFLSNNRTEMF</sequence>
<dbReference type="InterPro" id="IPR000210">
    <property type="entry name" value="BTB/POZ_dom"/>
</dbReference>
<dbReference type="WBParaSite" id="Pan_g11929.t1">
    <property type="protein sequence ID" value="Pan_g11929.t1"/>
    <property type="gene ID" value="Pan_g11929"/>
</dbReference>
<dbReference type="Gene3D" id="3.30.710.10">
    <property type="entry name" value="Potassium Channel Kv1.1, Chain A"/>
    <property type="match status" value="1"/>
</dbReference>
<dbReference type="CDD" id="cd18186">
    <property type="entry name" value="BTB_POZ_ZBTB_KLHL-like"/>
    <property type="match status" value="1"/>
</dbReference>
<dbReference type="PANTHER" id="PTHR24413">
    <property type="entry name" value="SPECKLE-TYPE POZ PROTEIN"/>
    <property type="match status" value="1"/>
</dbReference>
<reference evidence="3" key="2">
    <citation type="submission" date="2020-10" db="UniProtKB">
        <authorList>
            <consortium name="WormBaseParasite"/>
        </authorList>
    </citation>
    <scope>IDENTIFICATION</scope>
</reference>
<reference evidence="2" key="1">
    <citation type="journal article" date="2013" name="Genetics">
        <title>The draft genome and transcriptome of Panagrellus redivivus are shaped by the harsh demands of a free-living lifestyle.</title>
        <authorList>
            <person name="Srinivasan J."/>
            <person name="Dillman A.R."/>
            <person name="Macchietto M.G."/>
            <person name="Heikkinen L."/>
            <person name="Lakso M."/>
            <person name="Fracchia K.M."/>
            <person name="Antoshechkin I."/>
            <person name="Mortazavi A."/>
            <person name="Wong G."/>
            <person name="Sternberg P.W."/>
        </authorList>
    </citation>
    <scope>NUCLEOTIDE SEQUENCE [LARGE SCALE GENOMIC DNA]</scope>
    <source>
        <strain evidence="2">MT8872</strain>
    </source>
</reference>
<dbReference type="AlphaFoldDB" id="A0A7E4URT0"/>
<feature type="domain" description="BTB" evidence="1">
    <location>
        <begin position="145"/>
        <end position="212"/>
    </location>
</feature>
<evidence type="ECO:0000259" key="1">
    <source>
        <dbReference type="PROSITE" id="PS50097"/>
    </source>
</evidence>
<evidence type="ECO:0000313" key="2">
    <source>
        <dbReference type="Proteomes" id="UP000492821"/>
    </source>
</evidence>
<dbReference type="SUPFAM" id="SSF49599">
    <property type="entry name" value="TRAF domain-like"/>
    <property type="match status" value="1"/>
</dbReference>
<dbReference type="SMART" id="SM00225">
    <property type="entry name" value="BTB"/>
    <property type="match status" value="1"/>
</dbReference>
<proteinExistence type="predicted"/>
<dbReference type="InterPro" id="IPR011333">
    <property type="entry name" value="SKP1/BTB/POZ_sf"/>
</dbReference>
<keyword evidence="2" id="KW-1185">Reference proteome</keyword>
<organism evidence="2 3">
    <name type="scientific">Panagrellus redivivus</name>
    <name type="common">Microworm</name>
    <dbReference type="NCBI Taxonomy" id="6233"/>
    <lineage>
        <taxon>Eukaryota</taxon>
        <taxon>Metazoa</taxon>
        <taxon>Ecdysozoa</taxon>
        <taxon>Nematoda</taxon>
        <taxon>Chromadorea</taxon>
        <taxon>Rhabditida</taxon>
        <taxon>Tylenchina</taxon>
        <taxon>Panagrolaimomorpha</taxon>
        <taxon>Panagrolaimoidea</taxon>
        <taxon>Panagrolaimidae</taxon>
        <taxon>Panagrellus</taxon>
    </lineage>
</organism>
<protein>
    <submittedName>
        <fullName evidence="3">BTB domain-containing protein</fullName>
    </submittedName>
</protein>